<protein>
    <recommendedName>
        <fullName evidence="4">RING-type E3 ubiquitin transferase</fullName>
    </recommendedName>
</protein>
<reference evidence="2 3" key="1">
    <citation type="submission" date="2021-03" db="EMBL/GenBank/DDBJ databases">
        <authorList>
            <person name="King G.J."/>
            <person name="Bancroft I."/>
            <person name="Baten A."/>
            <person name="Bloomfield J."/>
            <person name="Borpatragohain P."/>
            <person name="He Z."/>
            <person name="Irish N."/>
            <person name="Irwin J."/>
            <person name="Liu K."/>
            <person name="Mauleon R.P."/>
            <person name="Moore J."/>
            <person name="Morris R."/>
            <person name="Ostergaard L."/>
            <person name="Wang B."/>
            <person name="Wells R."/>
        </authorList>
    </citation>
    <scope>NUCLEOTIDE SEQUENCE [LARGE SCALE GENOMIC DNA]</scope>
    <source>
        <strain evidence="2">R-o-18</strain>
        <tissue evidence="2">Leaf</tissue>
    </source>
</reference>
<evidence type="ECO:0000256" key="1">
    <source>
        <dbReference type="SAM" id="MobiDB-lite"/>
    </source>
</evidence>
<organism evidence="2 3">
    <name type="scientific">Brassica rapa subsp. trilocularis</name>
    <dbReference type="NCBI Taxonomy" id="1813537"/>
    <lineage>
        <taxon>Eukaryota</taxon>
        <taxon>Viridiplantae</taxon>
        <taxon>Streptophyta</taxon>
        <taxon>Embryophyta</taxon>
        <taxon>Tracheophyta</taxon>
        <taxon>Spermatophyta</taxon>
        <taxon>Magnoliopsida</taxon>
        <taxon>eudicotyledons</taxon>
        <taxon>Gunneridae</taxon>
        <taxon>Pentapetalae</taxon>
        <taxon>rosids</taxon>
        <taxon>malvids</taxon>
        <taxon>Brassicales</taxon>
        <taxon>Brassicaceae</taxon>
        <taxon>Brassiceae</taxon>
        <taxon>Brassica</taxon>
    </lineage>
</organism>
<dbReference type="InterPro" id="IPR012866">
    <property type="entry name" value="DUF1644"/>
</dbReference>
<name>A0ABQ7NLX4_BRACM</name>
<dbReference type="Pfam" id="PF07800">
    <property type="entry name" value="DUF1644"/>
    <property type="match status" value="4"/>
</dbReference>
<evidence type="ECO:0000313" key="2">
    <source>
        <dbReference type="EMBL" id="KAG5411763.1"/>
    </source>
</evidence>
<dbReference type="Proteomes" id="UP000823674">
    <property type="component" value="Chromosome A02"/>
</dbReference>
<dbReference type="EMBL" id="JADBGQ010000002">
    <property type="protein sequence ID" value="KAG5411763.1"/>
    <property type="molecule type" value="Genomic_DNA"/>
</dbReference>
<feature type="region of interest" description="Disordered" evidence="1">
    <location>
        <begin position="420"/>
        <end position="440"/>
    </location>
</feature>
<keyword evidence="3" id="KW-1185">Reference proteome</keyword>
<evidence type="ECO:0008006" key="4">
    <source>
        <dbReference type="Google" id="ProtNLM"/>
    </source>
</evidence>
<feature type="non-terminal residue" evidence="2">
    <location>
        <position position="622"/>
    </location>
</feature>
<comment type="caution">
    <text evidence="2">The sequence shown here is derived from an EMBL/GenBank/DDBJ whole genome shotgun (WGS) entry which is preliminary data.</text>
</comment>
<sequence>LPPQYKTVFAVVWKTAGKMPKVPSNRTRVSPYPLRSTRTQKEPIEAQGPSQWEDEAPHNAILMRCSSSSTGCRAYMCDTSVRHSNCFKQYCKKNMNRVTKVFNCPYCRGKVYEAMKVQSDGRRALNVKLRSCAFENCNFFGTYSQLKNHLKADHPGSTRPLVDQERERVWEQMQRVTQYNDISIAAGLPCSGLEVFHQQLPDVPPCLVILLWVNGVVQGILHHQLPNSLPHSFEIRAEANGVVLNYLLCFRGLAEKMLKVPSNRTRVSPYPLRSTRTQREPIKAQGPSQWEDVLCVICQEAPHTAILMRCSSSSTGCRAYMCDTSVRHSNCFKQYRKKKHEPCNQGHELSLLQRGGFWGHGGALKNHLKADHPSYTRPLVDQGRERAWEQMQRATEYNDISTAAGLLHSGLEVLLQQLPDVPPPEKMPKVPSNRTRVSPYPLRSTRTQKEPIKAQGPSQWEDVLCVICQEAPHNAILMRCSSSSTGCRAYMCDTSVRHANCFKQYRKKNMNRVTKVMNCPYCRGEVYEAMKVQSDGRRDLNAKPKSCAFENCNFSGTYSQLKNHLKADHPSYTRPLVDQGREQAWEQMQRATEYNDISTAAALPHSGLEVLHQQLPDVPPRF</sequence>
<proteinExistence type="predicted"/>
<accession>A0ABQ7NLX4</accession>
<dbReference type="PANTHER" id="PTHR31197:SF44">
    <property type="entry name" value="RING-TYPE DOMAIN-CONTAINING PROTEIN"/>
    <property type="match status" value="1"/>
</dbReference>
<gene>
    <name evidence="2" type="primary">A02p049940.1_BraROA</name>
    <name evidence="2" type="ORF">IGI04_008082</name>
</gene>
<evidence type="ECO:0000313" key="3">
    <source>
        <dbReference type="Proteomes" id="UP000823674"/>
    </source>
</evidence>
<feature type="non-terminal residue" evidence="2">
    <location>
        <position position="1"/>
    </location>
</feature>
<dbReference type="PANTHER" id="PTHR31197">
    <property type="entry name" value="OS01G0612600 PROTEIN"/>
    <property type="match status" value="1"/>
</dbReference>